<dbReference type="EMBL" id="JAULBC010000005">
    <property type="protein sequence ID" value="MEX6689110.1"/>
    <property type="molecule type" value="Genomic_DNA"/>
</dbReference>
<gene>
    <name evidence="3" type="ORF">QTN47_16495</name>
</gene>
<dbReference type="InterPro" id="IPR015886">
    <property type="entry name" value="H2TH_FPG"/>
</dbReference>
<keyword evidence="4" id="KW-1185">Reference proteome</keyword>
<accession>A0ABV3ZHW0</accession>
<keyword evidence="3" id="KW-0540">Nuclease</keyword>
<dbReference type="Gene3D" id="3.20.190.10">
    <property type="entry name" value="MutM-like, N-terminal"/>
    <property type="match status" value="1"/>
</dbReference>
<evidence type="ECO:0000256" key="1">
    <source>
        <dbReference type="ARBA" id="ARBA00009409"/>
    </source>
</evidence>
<keyword evidence="3" id="KW-0378">Hydrolase</keyword>
<organism evidence="3 4">
    <name type="scientific">Danxiaibacter flavus</name>
    <dbReference type="NCBI Taxonomy" id="3049108"/>
    <lineage>
        <taxon>Bacteria</taxon>
        <taxon>Pseudomonadati</taxon>
        <taxon>Bacteroidota</taxon>
        <taxon>Chitinophagia</taxon>
        <taxon>Chitinophagales</taxon>
        <taxon>Chitinophagaceae</taxon>
        <taxon>Danxiaibacter</taxon>
    </lineage>
</organism>
<dbReference type="SUPFAM" id="SSF81624">
    <property type="entry name" value="N-terminal domain of MutM-like DNA repair proteins"/>
    <property type="match status" value="1"/>
</dbReference>
<keyword evidence="3" id="KW-0255">Endonuclease</keyword>
<name>A0ABV3ZHW0_9BACT</name>
<dbReference type="SUPFAM" id="SSF46946">
    <property type="entry name" value="S13-like H2TH domain"/>
    <property type="match status" value="1"/>
</dbReference>
<sequence>MEGPSLVILKEEVAPFKGKIIKEAKGYAKIDFSQLEHKKVIDFKTWGKHFLICFNDFTVRVPFGLFGNYRINDRKKGVNASVHLAFTNGELNCYVASAKIINEDLNDVYDWRLDMLSPEWSAAYVKKMLLQQDKSKQIGDLLLDADIFSGVGNIIRNEVLYRVKIHPESKLGNIPPEKITALIKQTKTYSKDFLKWKKKYELKKHWEVYEQKECPQKHPIQKKYTGKTKRRSYICKTCMKKY</sequence>
<evidence type="ECO:0000259" key="2">
    <source>
        <dbReference type="SMART" id="SM01232"/>
    </source>
</evidence>
<dbReference type="InterPro" id="IPR010979">
    <property type="entry name" value="Ribosomal_uS13-like_H2TH"/>
</dbReference>
<dbReference type="SMART" id="SM01232">
    <property type="entry name" value="H2TH"/>
    <property type="match status" value="1"/>
</dbReference>
<dbReference type="Proteomes" id="UP001560573">
    <property type="component" value="Unassembled WGS sequence"/>
</dbReference>
<proteinExistence type="inferred from homology"/>
<protein>
    <submittedName>
        <fullName evidence="3">Endonuclease</fullName>
    </submittedName>
</protein>
<evidence type="ECO:0000313" key="4">
    <source>
        <dbReference type="Proteomes" id="UP001560573"/>
    </source>
</evidence>
<dbReference type="PANTHER" id="PTHR22993:SF9">
    <property type="entry name" value="FORMAMIDOPYRIMIDINE-DNA GLYCOSYLASE"/>
    <property type="match status" value="1"/>
</dbReference>
<feature type="domain" description="Formamidopyrimidine-DNA glycosylase H2TH DNA-binding" evidence="2">
    <location>
        <begin position="116"/>
        <end position="194"/>
    </location>
</feature>
<reference evidence="3 4" key="1">
    <citation type="submission" date="2023-07" db="EMBL/GenBank/DDBJ databases">
        <authorList>
            <person name="Lian W.-H."/>
        </authorList>
    </citation>
    <scope>NUCLEOTIDE SEQUENCE [LARGE SCALE GENOMIC DNA]</scope>
    <source>
        <strain evidence="3 4">SYSU DXS3180</strain>
    </source>
</reference>
<evidence type="ECO:0000313" key="3">
    <source>
        <dbReference type="EMBL" id="MEX6689110.1"/>
    </source>
</evidence>
<dbReference type="PANTHER" id="PTHR22993">
    <property type="entry name" value="FORMAMIDOPYRIMIDINE-DNA GLYCOSYLASE"/>
    <property type="match status" value="1"/>
</dbReference>
<comment type="similarity">
    <text evidence="1">Belongs to the FPG family.</text>
</comment>
<comment type="caution">
    <text evidence="3">The sequence shown here is derived from an EMBL/GenBank/DDBJ whole genome shotgun (WGS) entry which is preliminary data.</text>
</comment>
<dbReference type="RefSeq" id="WP_369330518.1">
    <property type="nucleotide sequence ID" value="NZ_JAULBC010000005.1"/>
</dbReference>
<dbReference type="InterPro" id="IPR035937">
    <property type="entry name" value="FPG_N"/>
</dbReference>
<dbReference type="GO" id="GO:0004519">
    <property type="term" value="F:endonuclease activity"/>
    <property type="evidence" value="ECO:0007669"/>
    <property type="project" value="UniProtKB-KW"/>
</dbReference>
<dbReference type="Gene3D" id="1.10.8.50">
    <property type="match status" value="1"/>
</dbReference>
<dbReference type="Pfam" id="PF06831">
    <property type="entry name" value="H2TH"/>
    <property type="match status" value="1"/>
</dbReference>